<evidence type="ECO:0000313" key="3">
    <source>
        <dbReference type="Proteomes" id="UP000838324"/>
    </source>
</evidence>
<dbReference type="Pfam" id="PF09954">
    <property type="entry name" value="DUF2188"/>
    <property type="match status" value="1"/>
</dbReference>
<evidence type="ECO:0008006" key="4">
    <source>
        <dbReference type="Google" id="ProtNLM"/>
    </source>
</evidence>
<dbReference type="RefSeq" id="WP_236329897.1">
    <property type="nucleotide sequence ID" value="NZ_CAKMMG010000001.1"/>
</dbReference>
<evidence type="ECO:0000256" key="1">
    <source>
        <dbReference type="SAM" id="MobiDB-lite"/>
    </source>
</evidence>
<feature type="compositionally biased region" description="Basic and acidic residues" evidence="1">
    <location>
        <begin position="35"/>
        <end position="62"/>
    </location>
</feature>
<feature type="region of interest" description="Disordered" evidence="1">
    <location>
        <begin position="1"/>
        <end position="77"/>
    </location>
</feature>
<gene>
    <name evidence="2" type="ORF">PAECIP111892_00753</name>
</gene>
<evidence type="ECO:0000313" key="2">
    <source>
        <dbReference type="EMBL" id="CAH1191812.1"/>
    </source>
</evidence>
<dbReference type="EMBL" id="CAKMMG010000001">
    <property type="protein sequence ID" value="CAH1191812.1"/>
    <property type="molecule type" value="Genomic_DNA"/>
</dbReference>
<dbReference type="InterPro" id="IPR018691">
    <property type="entry name" value="DUF2188"/>
</dbReference>
<name>A0ABM9BQV9_9BACL</name>
<accession>A0ABM9BQV9</accession>
<dbReference type="Proteomes" id="UP000838324">
    <property type="component" value="Unassembled WGS sequence"/>
</dbReference>
<keyword evidence="3" id="KW-1185">Reference proteome</keyword>
<comment type="caution">
    <text evidence="2">The sequence shown here is derived from an EMBL/GenBank/DDBJ whole genome shotgun (WGS) entry which is preliminary data.</text>
</comment>
<proteinExistence type="predicted"/>
<protein>
    <recommendedName>
        <fullName evidence="4">DUF2188 domain-containing protein</fullName>
    </recommendedName>
</protein>
<organism evidence="2 3">
    <name type="scientific">Paenibacillus auburnensis</name>
    <dbReference type="NCBI Taxonomy" id="2905649"/>
    <lineage>
        <taxon>Bacteria</taxon>
        <taxon>Bacillati</taxon>
        <taxon>Bacillota</taxon>
        <taxon>Bacilli</taxon>
        <taxon>Bacillales</taxon>
        <taxon>Paenibacillaceae</taxon>
        <taxon>Paenibacillus</taxon>
    </lineage>
</organism>
<reference evidence="2" key="1">
    <citation type="submission" date="2022-01" db="EMBL/GenBank/DDBJ databases">
        <authorList>
            <person name="Criscuolo A."/>
        </authorList>
    </citation>
    <scope>NUCLEOTIDE SEQUENCE</scope>
    <source>
        <strain evidence="2">CIP111892</strain>
    </source>
</reference>
<sequence length="77" mass="8649">MEDQRKHQIHTTPSEDGGWDNQEGGGKKLSHHRTKEQAEKAGKREAIKAQTELKIHNRDGKISDSISYGNDPYPPKG</sequence>